<dbReference type="SUPFAM" id="SSF50621">
    <property type="entry name" value="Alanine racemase C-terminal domain-like"/>
    <property type="match status" value="1"/>
</dbReference>
<feature type="domain" description="Orn/DAP/Arg decarboxylase 2 C-terminal" evidence="5">
    <location>
        <begin position="304"/>
        <end position="399"/>
    </location>
</feature>
<dbReference type="PRINTS" id="PR01181">
    <property type="entry name" value="DAPDCRBXLASE"/>
</dbReference>
<dbReference type="InterPro" id="IPR022643">
    <property type="entry name" value="De-COase2_C"/>
</dbReference>
<evidence type="ECO:0000259" key="5">
    <source>
        <dbReference type="Pfam" id="PF00278"/>
    </source>
</evidence>
<evidence type="ECO:0000256" key="2">
    <source>
        <dbReference type="ARBA" id="ARBA00022793"/>
    </source>
</evidence>
<name>A0A6J6BHV2_9ZZZZ</name>
<feature type="domain" description="Orn/DAP/Arg decarboxylase 2 N-terminal" evidence="6">
    <location>
        <begin position="45"/>
        <end position="302"/>
    </location>
</feature>
<dbReference type="InterPro" id="IPR000183">
    <property type="entry name" value="Orn/DAP/Arg_de-COase"/>
</dbReference>
<evidence type="ECO:0000313" key="7">
    <source>
        <dbReference type="EMBL" id="CAB4538314.1"/>
    </source>
</evidence>
<keyword evidence="3" id="KW-0663">Pyridoxal phosphate</keyword>
<evidence type="ECO:0000256" key="4">
    <source>
        <dbReference type="ARBA" id="ARBA00023239"/>
    </source>
</evidence>
<evidence type="ECO:0000259" key="6">
    <source>
        <dbReference type="Pfam" id="PF02784"/>
    </source>
</evidence>
<dbReference type="Gene3D" id="2.40.37.10">
    <property type="entry name" value="Lyase, Ornithine Decarboxylase, Chain A, domain 1"/>
    <property type="match status" value="1"/>
</dbReference>
<keyword evidence="4" id="KW-0456">Lyase</keyword>
<dbReference type="Pfam" id="PF00278">
    <property type="entry name" value="Orn_DAP_Arg_deC"/>
    <property type="match status" value="1"/>
</dbReference>
<accession>A0A6J6BHV2</accession>
<dbReference type="PANTHER" id="PTHR43727">
    <property type="entry name" value="DIAMINOPIMELATE DECARBOXYLASE"/>
    <property type="match status" value="1"/>
</dbReference>
<dbReference type="InterPro" id="IPR022653">
    <property type="entry name" value="De-COase2_pyr-phos_BS"/>
</dbReference>
<evidence type="ECO:0000256" key="1">
    <source>
        <dbReference type="ARBA" id="ARBA00001933"/>
    </source>
</evidence>
<proteinExistence type="inferred from homology"/>
<dbReference type="FunFam" id="3.20.20.10:FF:000003">
    <property type="entry name" value="Diaminopimelate decarboxylase"/>
    <property type="match status" value="1"/>
</dbReference>
<dbReference type="HAMAP" id="MF_02120">
    <property type="entry name" value="LysA"/>
    <property type="match status" value="1"/>
</dbReference>
<dbReference type="InterPro" id="IPR009006">
    <property type="entry name" value="Ala_racemase/Decarboxylase_C"/>
</dbReference>
<organism evidence="7">
    <name type="scientific">freshwater metagenome</name>
    <dbReference type="NCBI Taxonomy" id="449393"/>
    <lineage>
        <taxon>unclassified sequences</taxon>
        <taxon>metagenomes</taxon>
        <taxon>ecological metagenomes</taxon>
    </lineage>
</organism>
<dbReference type="PRINTS" id="PR01179">
    <property type="entry name" value="ODADCRBXLASE"/>
</dbReference>
<dbReference type="EMBL" id="CAEZSJ010000059">
    <property type="protein sequence ID" value="CAB4538314.1"/>
    <property type="molecule type" value="Genomic_DNA"/>
</dbReference>
<dbReference type="Gene3D" id="3.20.20.10">
    <property type="entry name" value="Alanine racemase"/>
    <property type="match status" value="1"/>
</dbReference>
<gene>
    <name evidence="7" type="ORF">UFOPK1425_00427</name>
</gene>
<dbReference type="SUPFAM" id="SSF51419">
    <property type="entry name" value="PLP-binding barrel"/>
    <property type="match status" value="1"/>
</dbReference>
<dbReference type="InterPro" id="IPR029066">
    <property type="entry name" value="PLP-binding_barrel"/>
</dbReference>
<keyword evidence="2" id="KW-0210">Decarboxylase</keyword>
<sequence>MKFLPEVFSINSAVVAGELVIGGCKSSALAKEFGTPLFVIDEADFKYRINGWKSALESNFGASAGQVYYASKSFVSIEVAKWISDAGIGIDVCTGGELAVALAAKFPADQIEVHGNNKSEAEIAKAISVGVGKIVIDSMQEIERVNRLAAAAGKVQRVLLRITPGVEAHTHEAISTAHEDVKFGFSIASGAAWRAIGETEAATNLSLEGLHCHIGSQIFENEGFILATTRLIELSAKFRDEFKRELSELDVGGGYGIAYVEGDKTFDPDKVMAALADLVKSECARHSLKVPKVSIEPGRAIAGPTTTTIYEVGTTKDVELDGGKTRRYIAVDGGMSDNIRPGLYGAEYSAILANRSSAASPINSRLVGKHCESGDIIIREIDLPSDIAPGDLLAIPATGAYGRSMASNYNHMLKPAVVAVKNGSARVILRREVEADLLALDVVEAPRSIN</sequence>
<protein>
    <submittedName>
        <fullName evidence="7">Unannotated protein</fullName>
    </submittedName>
</protein>
<comment type="cofactor">
    <cofactor evidence="1">
        <name>pyridoxal 5'-phosphate</name>
        <dbReference type="ChEBI" id="CHEBI:597326"/>
    </cofactor>
</comment>
<dbReference type="CDD" id="cd06828">
    <property type="entry name" value="PLPDE_III_DapDC"/>
    <property type="match status" value="1"/>
</dbReference>
<dbReference type="GO" id="GO:0009089">
    <property type="term" value="P:lysine biosynthetic process via diaminopimelate"/>
    <property type="evidence" value="ECO:0007669"/>
    <property type="project" value="InterPro"/>
</dbReference>
<evidence type="ECO:0000256" key="3">
    <source>
        <dbReference type="ARBA" id="ARBA00022898"/>
    </source>
</evidence>
<dbReference type="Pfam" id="PF02784">
    <property type="entry name" value="Orn_Arg_deC_N"/>
    <property type="match status" value="1"/>
</dbReference>
<reference evidence="7" key="1">
    <citation type="submission" date="2020-05" db="EMBL/GenBank/DDBJ databases">
        <authorList>
            <person name="Chiriac C."/>
            <person name="Salcher M."/>
            <person name="Ghai R."/>
            <person name="Kavagutti S V."/>
        </authorList>
    </citation>
    <scope>NUCLEOTIDE SEQUENCE</scope>
</reference>
<dbReference type="AlphaFoldDB" id="A0A6J6BHV2"/>
<dbReference type="PANTHER" id="PTHR43727:SF2">
    <property type="entry name" value="GROUP IV DECARBOXYLASE"/>
    <property type="match status" value="1"/>
</dbReference>
<dbReference type="GO" id="GO:0008836">
    <property type="term" value="F:diaminopimelate decarboxylase activity"/>
    <property type="evidence" value="ECO:0007669"/>
    <property type="project" value="InterPro"/>
</dbReference>
<dbReference type="PROSITE" id="PS00878">
    <property type="entry name" value="ODR_DC_2_1"/>
    <property type="match status" value="1"/>
</dbReference>
<dbReference type="InterPro" id="IPR002986">
    <property type="entry name" value="DAP_deCOOHase_LysA"/>
</dbReference>
<dbReference type="InterPro" id="IPR022644">
    <property type="entry name" value="De-COase2_N"/>
</dbReference>
<dbReference type="NCBIfam" id="TIGR01048">
    <property type="entry name" value="lysA"/>
    <property type="match status" value="1"/>
</dbReference>